<evidence type="ECO:0000313" key="5">
    <source>
        <dbReference type="Proteomes" id="UP001634007"/>
    </source>
</evidence>
<name>A0ABD3L424_EUCGL</name>
<dbReference type="SUPFAM" id="SSF50978">
    <property type="entry name" value="WD40 repeat-like"/>
    <property type="match status" value="1"/>
</dbReference>
<feature type="repeat" description="WD" evidence="3">
    <location>
        <begin position="267"/>
        <end position="299"/>
    </location>
</feature>
<dbReference type="EMBL" id="JBJKBG010000003">
    <property type="protein sequence ID" value="KAL3746643.1"/>
    <property type="molecule type" value="Genomic_DNA"/>
</dbReference>
<feature type="repeat" description="WD" evidence="3">
    <location>
        <begin position="57"/>
        <end position="92"/>
    </location>
</feature>
<dbReference type="InterPro" id="IPR001680">
    <property type="entry name" value="WD40_rpt"/>
</dbReference>
<dbReference type="FunFam" id="2.130.10.10:FF:000353">
    <property type="entry name" value="Transcriptional corepressor LEUNIG"/>
    <property type="match status" value="1"/>
</dbReference>
<dbReference type="PROSITE" id="PS50082">
    <property type="entry name" value="WD_REPEATS_2"/>
    <property type="match status" value="5"/>
</dbReference>
<dbReference type="Pfam" id="PF00400">
    <property type="entry name" value="WD40"/>
    <property type="match status" value="5"/>
</dbReference>
<evidence type="ECO:0000313" key="4">
    <source>
        <dbReference type="EMBL" id="KAL3746641.1"/>
    </source>
</evidence>
<dbReference type="InterPro" id="IPR015943">
    <property type="entry name" value="WD40/YVTN_repeat-like_dom_sf"/>
</dbReference>
<dbReference type="InterPro" id="IPR036322">
    <property type="entry name" value="WD40_repeat_dom_sf"/>
</dbReference>
<accession>A0ABD3L424</accession>
<keyword evidence="5" id="KW-1185">Reference proteome</keyword>
<organism evidence="4 5">
    <name type="scientific">Eucalyptus globulus</name>
    <name type="common">Tasmanian blue gum</name>
    <dbReference type="NCBI Taxonomy" id="34317"/>
    <lineage>
        <taxon>Eukaryota</taxon>
        <taxon>Viridiplantae</taxon>
        <taxon>Streptophyta</taxon>
        <taxon>Embryophyta</taxon>
        <taxon>Tracheophyta</taxon>
        <taxon>Spermatophyta</taxon>
        <taxon>Magnoliopsida</taxon>
        <taxon>eudicotyledons</taxon>
        <taxon>Gunneridae</taxon>
        <taxon>Pentapetalae</taxon>
        <taxon>rosids</taxon>
        <taxon>malvids</taxon>
        <taxon>Myrtales</taxon>
        <taxon>Myrtaceae</taxon>
        <taxon>Myrtoideae</taxon>
        <taxon>Eucalypteae</taxon>
        <taxon>Eucalyptus</taxon>
    </lineage>
</organism>
<dbReference type="CDD" id="cd00200">
    <property type="entry name" value="WD40"/>
    <property type="match status" value="1"/>
</dbReference>
<feature type="repeat" description="WD" evidence="3">
    <location>
        <begin position="182"/>
        <end position="212"/>
    </location>
</feature>
<dbReference type="PROSITE" id="PS50294">
    <property type="entry name" value="WD_REPEATS_REGION"/>
    <property type="match status" value="3"/>
</dbReference>
<gene>
    <name evidence="4" type="ORF">ACJRO7_015583</name>
</gene>
<dbReference type="PANTHER" id="PTHR44376:SF5">
    <property type="entry name" value="TRANSCRIPTIONAL COREPRESSOR LEUNIG ISOFORM X1"/>
    <property type="match status" value="1"/>
</dbReference>
<feature type="repeat" description="WD" evidence="3">
    <location>
        <begin position="100"/>
        <end position="142"/>
    </location>
</feature>
<dbReference type="Proteomes" id="UP001634007">
    <property type="component" value="Unassembled WGS sequence"/>
</dbReference>
<dbReference type="Gene3D" id="2.130.10.10">
    <property type="entry name" value="YVTN repeat-like/Quinoprotein amine dehydrogenase"/>
    <property type="match status" value="2"/>
</dbReference>
<keyword evidence="2" id="KW-0677">Repeat</keyword>
<proteinExistence type="predicted"/>
<dbReference type="InterPro" id="IPR019775">
    <property type="entry name" value="WD40_repeat_CS"/>
</dbReference>
<dbReference type="PANTHER" id="PTHR44376">
    <property type="entry name" value="TRANSCRIPTIONAL REGULATOR OF FILAMENTOUS GROWTH FLO8"/>
    <property type="match status" value="1"/>
</dbReference>
<dbReference type="SMART" id="SM00320">
    <property type="entry name" value="WD40"/>
    <property type="match status" value="7"/>
</dbReference>
<evidence type="ECO:0000256" key="3">
    <source>
        <dbReference type="PROSITE-ProRule" id="PRU00221"/>
    </source>
</evidence>
<comment type="caution">
    <text evidence="4">The sequence shown here is derived from an EMBL/GenBank/DDBJ whole genome shotgun (WGS) entry which is preliminary data.</text>
</comment>
<dbReference type="PRINTS" id="PR00320">
    <property type="entry name" value="GPROTEINBRPT"/>
</dbReference>
<dbReference type="PROSITE" id="PS00678">
    <property type="entry name" value="WD_REPEATS_1"/>
    <property type="match status" value="1"/>
</dbReference>
<dbReference type="AlphaFoldDB" id="A0ABD3L424"/>
<keyword evidence="1 3" id="KW-0853">WD repeat</keyword>
<evidence type="ECO:0000256" key="1">
    <source>
        <dbReference type="ARBA" id="ARBA00022574"/>
    </source>
</evidence>
<feature type="repeat" description="WD" evidence="3">
    <location>
        <begin position="15"/>
        <end position="56"/>
    </location>
</feature>
<dbReference type="InterPro" id="IPR044716">
    <property type="entry name" value="LEUNIG-like"/>
</dbReference>
<protein>
    <submittedName>
        <fullName evidence="4">Uncharacterized protein</fullName>
    </submittedName>
</protein>
<sequence length="299" mass="32723">MDDSKEFSFTEVNTIRASASKVTCCHFSSDGKVLATGGHDKKAVLWYADTLKPKTTLEEHSLMITDVRFSPTMSRLATSSFDKTVRVWEADNAGHSLWTFMGHSSTVMSLDFHPNKDDLICSCDGDGEIRYWSINNGSCSRVFRGGTAQLRFQPRLGRYLAAAADNVLSILDVETQACRQTLQGHTKAIDSVCWDSTGDLVASVSEDSVRVWAVGSGSEWDCVHELSCNGNKAHSCVFHPTYPSLLVIGCHQTLELWNMAENKTMALPAHDGLISALAVSNVTGLVASASHDKTVKLWK</sequence>
<evidence type="ECO:0000256" key="2">
    <source>
        <dbReference type="ARBA" id="ARBA00022737"/>
    </source>
</evidence>
<dbReference type="EMBL" id="JBJKBG010000003">
    <property type="protein sequence ID" value="KAL3746641.1"/>
    <property type="molecule type" value="Genomic_DNA"/>
</dbReference>
<dbReference type="InterPro" id="IPR020472">
    <property type="entry name" value="WD40_PAC1"/>
</dbReference>
<reference evidence="4 5" key="1">
    <citation type="submission" date="2024-11" db="EMBL/GenBank/DDBJ databases">
        <title>Chromosome-level genome assembly of Eucalyptus globulus Labill. provides insights into its genome evolution.</title>
        <authorList>
            <person name="Li X."/>
        </authorList>
    </citation>
    <scope>NUCLEOTIDE SEQUENCE [LARGE SCALE GENOMIC DNA]</scope>
    <source>
        <strain evidence="4">CL2024</strain>
        <tissue evidence="4">Fresh tender leaves</tissue>
    </source>
</reference>